<reference evidence="11 13" key="2">
    <citation type="submission" date="2016-10" db="EMBL/GenBank/DDBJ databases">
        <authorList>
            <person name="Varghese N."/>
            <person name="Submissions S."/>
        </authorList>
    </citation>
    <scope>NUCLEOTIDE SEQUENCE [LARGE SCALE GENOMIC DNA]</scope>
    <source>
        <strain evidence="7 13">WG2</strain>
        <strain evidence="9 11">WG5</strain>
    </source>
</reference>
<dbReference type="InterPro" id="IPR036291">
    <property type="entry name" value="NAD(P)-bd_dom_sf"/>
</dbReference>
<dbReference type="InterPro" id="IPR006367">
    <property type="entry name" value="Sirohaem_synthase_N"/>
</dbReference>
<keyword evidence="13" id="KW-1185">Reference proteome</keyword>
<dbReference type="PANTHER" id="PTHR35330:SF1">
    <property type="entry name" value="SIROHEME BIOSYNTHESIS PROTEIN MET8"/>
    <property type="match status" value="1"/>
</dbReference>
<dbReference type="GO" id="GO:0043115">
    <property type="term" value="F:precorrin-2 dehydrogenase activity"/>
    <property type="evidence" value="ECO:0007669"/>
    <property type="project" value="UniProtKB-EC"/>
</dbReference>
<sequence>MKFYPINLNLKDKNVLIVGAGKVALRKFKRLLQTRAQIKIISPEFNWEFLPYLNQESEKYIFLKRKFKDEDLIGQFLVFAATDNSELNQRIAFLARGKNILVNIIDNAELSDFTVPAVVNRGELLLTAASGSNLPALSKNIRKKLESDFGIEYRLLLDIMSEKRKAIIEDIDSIELRKLIFREIASADFLTKIRKIIVDYNPQILSNSNYQPNDSEYQLIKKEIEKAISQLIERKKFHNEEL</sequence>
<evidence type="ECO:0000313" key="14">
    <source>
        <dbReference type="Proteomes" id="UP000295472"/>
    </source>
</evidence>
<dbReference type="Proteomes" id="UP000198945">
    <property type="component" value="Unassembled WGS sequence"/>
</dbReference>
<dbReference type="AlphaFoldDB" id="A0A1M7LXV3"/>
<dbReference type="GO" id="GO:0019354">
    <property type="term" value="P:siroheme biosynthetic process"/>
    <property type="evidence" value="ECO:0007669"/>
    <property type="project" value="UniProtKB-UniPathway"/>
</dbReference>
<dbReference type="InterPro" id="IPR042518">
    <property type="entry name" value="SirC_C"/>
</dbReference>
<comment type="catalytic activity">
    <reaction evidence="6">
        <text>precorrin-2 + NAD(+) = sirohydrochlorin + NADH + 2 H(+)</text>
        <dbReference type="Rhea" id="RHEA:15613"/>
        <dbReference type="ChEBI" id="CHEBI:15378"/>
        <dbReference type="ChEBI" id="CHEBI:57540"/>
        <dbReference type="ChEBI" id="CHEBI:57945"/>
        <dbReference type="ChEBI" id="CHEBI:58351"/>
        <dbReference type="ChEBI" id="CHEBI:58827"/>
        <dbReference type="EC" id="1.3.1.76"/>
    </reaction>
</comment>
<dbReference type="EC" id="1.3.1.76" evidence="2"/>
<dbReference type="Proteomes" id="UP000295472">
    <property type="component" value="Unassembled WGS sequence"/>
</dbReference>
<dbReference type="EMBL" id="FOHG01000036">
    <property type="protein sequence ID" value="SET18478.1"/>
    <property type="molecule type" value="Genomic_DNA"/>
</dbReference>
<evidence type="ECO:0000256" key="6">
    <source>
        <dbReference type="ARBA" id="ARBA00047561"/>
    </source>
</evidence>
<gene>
    <name evidence="10" type="ORF">C7954_10634</name>
    <name evidence="7" type="ORF">SAMN04488598_13712</name>
    <name evidence="9" type="ORF">SAMN04515652_13612</name>
    <name evidence="8" type="ORF">SAMN04515654_12512</name>
</gene>
<dbReference type="Proteomes" id="UP000199519">
    <property type="component" value="Unassembled WGS sequence"/>
</dbReference>
<keyword evidence="3" id="KW-0560">Oxidoreductase</keyword>
<proteinExistence type="predicted"/>
<evidence type="ECO:0000313" key="12">
    <source>
        <dbReference type="Proteomes" id="UP000198945"/>
    </source>
</evidence>
<evidence type="ECO:0000256" key="3">
    <source>
        <dbReference type="ARBA" id="ARBA00023002"/>
    </source>
</evidence>
<dbReference type="SUPFAM" id="SSF75615">
    <property type="entry name" value="Siroheme synthase middle domains-like"/>
    <property type="match status" value="1"/>
</dbReference>
<evidence type="ECO:0000256" key="1">
    <source>
        <dbReference type="ARBA" id="ARBA00005010"/>
    </source>
</evidence>
<dbReference type="Gene3D" id="1.10.8.610">
    <property type="entry name" value="SirC, precorrin-2 dehydrogenase, C-terminal helical domain-like"/>
    <property type="match status" value="1"/>
</dbReference>
<dbReference type="EMBL" id="FNBJ01000037">
    <property type="protein sequence ID" value="SDG00257.1"/>
    <property type="molecule type" value="Genomic_DNA"/>
</dbReference>
<dbReference type="Proteomes" id="UP000198612">
    <property type="component" value="Unassembled WGS sequence"/>
</dbReference>
<keyword evidence="5" id="KW-0627">Porphyrin biosynthesis</keyword>
<keyword evidence="4" id="KW-0520">NAD</keyword>
<evidence type="ECO:0000313" key="13">
    <source>
        <dbReference type="Proteomes" id="UP000199519"/>
    </source>
</evidence>
<dbReference type="GO" id="GO:0004325">
    <property type="term" value="F:ferrochelatase activity"/>
    <property type="evidence" value="ECO:0007669"/>
    <property type="project" value="InterPro"/>
</dbReference>
<name>A0A1M7LXV3_9FIRM</name>
<reference evidence="10 14" key="3">
    <citation type="submission" date="2019-03" db="EMBL/GenBank/DDBJ databases">
        <title>Subsurface microbial communities from deep shales in Ohio and West Virginia, USA.</title>
        <authorList>
            <person name="Wrighton K."/>
        </authorList>
    </citation>
    <scope>NUCLEOTIDE SEQUENCE [LARGE SCALE GENOMIC DNA]</scope>
    <source>
        <strain evidence="10 14">DSMZ 11287</strain>
    </source>
</reference>
<dbReference type="InterPro" id="IPR028161">
    <property type="entry name" value="Met8-like"/>
</dbReference>
<dbReference type="EMBL" id="FNEH01000025">
    <property type="protein sequence ID" value="SDJ05281.1"/>
    <property type="molecule type" value="Genomic_DNA"/>
</dbReference>
<evidence type="ECO:0000313" key="8">
    <source>
        <dbReference type="EMBL" id="SDJ05281.1"/>
    </source>
</evidence>
<dbReference type="Pfam" id="PF13241">
    <property type="entry name" value="NAD_binding_7"/>
    <property type="match status" value="1"/>
</dbReference>
<comment type="pathway">
    <text evidence="1">Porphyrin-containing compound metabolism; siroheme biosynthesis; sirohydrochlorin from precorrin-2: step 1/1.</text>
</comment>
<evidence type="ECO:0000313" key="7">
    <source>
        <dbReference type="EMBL" id="SDG00257.1"/>
    </source>
</evidence>
<accession>A0A1M7LXV3</accession>
<evidence type="ECO:0000256" key="5">
    <source>
        <dbReference type="ARBA" id="ARBA00023244"/>
    </source>
</evidence>
<evidence type="ECO:0000313" key="9">
    <source>
        <dbReference type="EMBL" id="SET18478.1"/>
    </source>
</evidence>
<evidence type="ECO:0000313" key="11">
    <source>
        <dbReference type="Proteomes" id="UP000198612"/>
    </source>
</evidence>
<dbReference type="EMBL" id="SOEF01000006">
    <property type="protein sequence ID" value="TDX46392.1"/>
    <property type="molecule type" value="Genomic_DNA"/>
</dbReference>
<dbReference type="OrthoDB" id="9773765at2"/>
<protein>
    <recommendedName>
        <fullName evidence="2">precorrin-2 dehydrogenase</fullName>
        <ecNumber evidence="2">1.3.1.76</ecNumber>
    </recommendedName>
</protein>
<dbReference type="GeneID" id="57012105"/>
<reference evidence="8 12" key="1">
    <citation type="submission" date="2016-10" db="EMBL/GenBank/DDBJ databases">
        <authorList>
            <person name="de Groot N.N."/>
        </authorList>
    </citation>
    <scope>NUCLEOTIDE SEQUENCE [LARGE SCALE GENOMIC DNA]</scope>
    <source>
        <strain evidence="8 12">WG7</strain>
    </source>
</reference>
<dbReference type="STRING" id="54121.SAMN04515653_11418"/>
<dbReference type="SUPFAM" id="SSF51735">
    <property type="entry name" value="NAD(P)-binding Rossmann-fold domains"/>
    <property type="match status" value="1"/>
</dbReference>
<dbReference type="PANTHER" id="PTHR35330">
    <property type="entry name" value="SIROHEME BIOSYNTHESIS PROTEIN MET8"/>
    <property type="match status" value="1"/>
</dbReference>
<dbReference type="UniPathway" id="UPA00262">
    <property type="reaction ID" value="UER00222"/>
</dbReference>
<evidence type="ECO:0000256" key="4">
    <source>
        <dbReference type="ARBA" id="ARBA00023027"/>
    </source>
</evidence>
<dbReference type="Gene3D" id="3.40.50.720">
    <property type="entry name" value="NAD(P)-binding Rossmann-like Domain"/>
    <property type="match status" value="1"/>
</dbReference>
<evidence type="ECO:0000256" key="2">
    <source>
        <dbReference type="ARBA" id="ARBA00012400"/>
    </source>
</evidence>
<dbReference type="NCBIfam" id="TIGR01470">
    <property type="entry name" value="cysG_Nterm"/>
    <property type="match status" value="1"/>
</dbReference>
<organism evidence="10 14">
    <name type="scientific">Halanaerobium congolense</name>
    <dbReference type="NCBI Taxonomy" id="54121"/>
    <lineage>
        <taxon>Bacteria</taxon>
        <taxon>Bacillati</taxon>
        <taxon>Bacillota</taxon>
        <taxon>Clostridia</taxon>
        <taxon>Halanaerobiales</taxon>
        <taxon>Halanaerobiaceae</taxon>
        <taxon>Halanaerobium</taxon>
    </lineage>
</organism>
<evidence type="ECO:0000313" key="10">
    <source>
        <dbReference type="EMBL" id="TDX46392.1"/>
    </source>
</evidence>
<dbReference type="RefSeq" id="WP_073158796.1">
    <property type="nucleotide sequence ID" value="NZ_FNBJ01000037.1"/>
</dbReference>